<proteinExistence type="predicted"/>
<keyword evidence="2" id="KW-1185">Reference proteome</keyword>
<dbReference type="EMBL" id="FNVE01000008">
    <property type="protein sequence ID" value="SEG49481.1"/>
    <property type="molecule type" value="Genomic_DNA"/>
</dbReference>
<organism evidence="1 2">
    <name type="scientific">Halopseudomonas aestusnigri</name>
    <dbReference type="NCBI Taxonomy" id="857252"/>
    <lineage>
        <taxon>Bacteria</taxon>
        <taxon>Pseudomonadati</taxon>
        <taxon>Pseudomonadota</taxon>
        <taxon>Gammaproteobacteria</taxon>
        <taxon>Pseudomonadales</taxon>
        <taxon>Pseudomonadaceae</taxon>
        <taxon>Halopseudomonas</taxon>
    </lineage>
</organism>
<dbReference type="Proteomes" id="UP000243518">
    <property type="component" value="Unassembled WGS sequence"/>
</dbReference>
<reference evidence="1 2" key="1">
    <citation type="submission" date="2016-10" db="EMBL/GenBank/DDBJ databases">
        <authorList>
            <person name="Varghese N."/>
            <person name="Submissions S."/>
        </authorList>
    </citation>
    <scope>NUCLEOTIDE SEQUENCE [LARGE SCALE GENOMIC DNA]</scope>
    <source>
        <strain evidence="1 2">CECT 8317</strain>
    </source>
</reference>
<dbReference type="AlphaFoldDB" id="A0AAQ1G9B2"/>
<dbReference type="InterPro" id="IPR012659">
    <property type="entry name" value="CHP02444"/>
</dbReference>
<protein>
    <submittedName>
        <fullName evidence="1">TIGR02444 family protein</fullName>
    </submittedName>
</protein>
<name>A0AAQ1G9B2_9GAMM</name>
<evidence type="ECO:0000313" key="2">
    <source>
        <dbReference type="Proteomes" id="UP000243518"/>
    </source>
</evidence>
<sequence length="159" mass="17677">MSKTTIGLPQWAQWLYARPGAAPLLLALQDECDEDVLLLLLTIWLWLQRCALPAPQWQALHLQQAAWRDAVILPAREARRGLAGDPQSQALYQIAKQAEVEAELSQLARLAVWLERSELTAAGLQQCLAAGCIGQMDGRRAELVEQLALCLERQLSSLQ</sequence>
<dbReference type="Pfam" id="PF09523">
    <property type="entry name" value="DUF2390"/>
    <property type="match status" value="1"/>
</dbReference>
<gene>
    <name evidence="1" type="ORF">SAMN05216586_10832</name>
</gene>
<dbReference type="NCBIfam" id="TIGR02444">
    <property type="entry name" value="TIGR02444 family protein"/>
    <property type="match status" value="1"/>
</dbReference>
<evidence type="ECO:0000313" key="1">
    <source>
        <dbReference type="EMBL" id="SEG49481.1"/>
    </source>
</evidence>
<accession>A0AAQ1G9B2</accession>
<comment type="caution">
    <text evidence="1">The sequence shown here is derived from an EMBL/GenBank/DDBJ whole genome shotgun (WGS) entry which is preliminary data.</text>
</comment>
<dbReference type="RefSeq" id="WP_088276191.1">
    <property type="nucleotide sequence ID" value="NZ_FNVE01000008.1"/>
</dbReference>